<dbReference type="GO" id="GO:0006635">
    <property type="term" value="P:fatty acid beta-oxidation"/>
    <property type="evidence" value="ECO:0007669"/>
    <property type="project" value="UniProtKB-UniPathway"/>
</dbReference>
<dbReference type="EC" id="4.2.1.17" evidence="4"/>
<dbReference type="PANTHER" id="PTHR43612:SF3">
    <property type="entry name" value="TRIFUNCTIONAL ENZYME SUBUNIT ALPHA, MITOCHONDRIAL"/>
    <property type="match status" value="1"/>
</dbReference>
<dbReference type="SUPFAM" id="SSF51735">
    <property type="entry name" value="NAD(P)-binding Rossmann-fold domains"/>
    <property type="match status" value="1"/>
</dbReference>
<protein>
    <recommendedName>
        <fullName evidence="4">enoyl-CoA hydratase</fullName>
        <ecNumber evidence="4">4.2.1.17</ecNumber>
    </recommendedName>
</protein>
<dbReference type="InterPro" id="IPR008927">
    <property type="entry name" value="6-PGluconate_DH-like_C_sf"/>
</dbReference>
<evidence type="ECO:0000256" key="10">
    <source>
        <dbReference type="ARBA" id="ARBA00023268"/>
    </source>
</evidence>
<keyword evidence="13" id="KW-0413">Isomerase</keyword>
<evidence type="ECO:0000256" key="3">
    <source>
        <dbReference type="ARBA" id="ARBA00008750"/>
    </source>
</evidence>
<evidence type="ECO:0000256" key="7">
    <source>
        <dbReference type="ARBA" id="ARBA00023027"/>
    </source>
</evidence>
<dbReference type="InterPro" id="IPR036291">
    <property type="entry name" value="NAD(P)-bd_dom_sf"/>
</dbReference>
<comment type="similarity">
    <text evidence="3">In the N-terminal section; belongs to the enoyl-CoA hydratase/isomerase family.</text>
</comment>
<evidence type="ECO:0000256" key="6">
    <source>
        <dbReference type="ARBA" id="ARBA00023002"/>
    </source>
</evidence>
<feature type="domain" description="3-hydroxyacyl-CoA dehydrogenase NAD binding" evidence="12">
    <location>
        <begin position="309"/>
        <end position="481"/>
    </location>
</feature>
<dbReference type="Gene3D" id="3.90.226.10">
    <property type="entry name" value="2-enoyl-CoA Hydratase, Chain A, domain 1"/>
    <property type="match status" value="1"/>
</dbReference>
<dbReference type="InterPro" id="IPR001753">
    <property type="entry name" value="Enoyl-CoA_hydra/iso"/>
</dbReference>
<sequence length="676" mass="74579">MTHNKFKHWRIEKDDDNIIWLHFDRADSSTNILASDVLEEFNLCIDDIRSENPIGLVIISAKENGFIAGANIKEFAEMASSDQAYSVVKNVQSIFDKLEALSFPTVAAINGYCLGGGMELALACKRRIAVDDQKTRLALPEVLLGIHPGFGGTMRATRLLGGIDGLDMMLTGRRMSARAAKKLGLIDMAVPRRALENAARMLIKKPLIDKKPVNWKKVVEKILGRQIVANLITRKVKKKVSASHYPAPFALIDLWRNHSGDDKRMLDEEAKSISNLITEATAQNLIRAFFLQEKLKSIGKKSGTSFKHIHVIGAGIMGGDIAAWSALRGIKVTLQDREAKYLAPAIKRAHALFKKRLKDKRAVQAAMDRLIPDVKGEGIAKADLVVEAVFEDVTVKQNLLKEIEPKLKSDAFIATNTSSIPLEEIAGVMTNPARLVGVHFFNPVAKMMLVEVVRGRSTSDETFSHAVSYVHQIGKLPLPVKSEPGFLVNRILMPYLMEGVVMLGENIPAKKIDDAATRFGMPMGPILLADTVGLDICLHVANIFAERIGSDVPDNLKKLVEAGNLGKKSGKGFYEYKNGKPVIPETTVSSIGDGEIEDRLIMRFLNESVACLRDEIVEDNDLLDAGMIFGAGFAPFRGGPMKYIADTGAEKIVEKLKKLEEKYGDRFKADEWWGKL</sequence>
<dbReference type="Pfam" id="PF00725">
    <property type="entry name" value="3HCDH"/>
    <property type="match status" value="1"/>
</dbReference>
<evidence type="ECO:0000256" key="2">
    <source>
        <dbReference type="ARBA" id="ARBA00007005"/>
    </source>
</evidence>
<feature type="domain" description="3-hydroxyacyl-CoA dehydrogenase C-terminal" evidence="11">
    <location>
        <begin position="485"/>
        <end position="576"/>
    </location>
</feature>
<dbReference type="GO" id="GO:0070403">
    <property type="term" value="F:NAD+ binding"/>
    <property type="evidence" value="ECO:0007669"/>
    <property type="project" value="InterPro"/>
</dbReference>
<keyword evidence="5" id="KW-0276">Fatty acid metabolism</keyword>
<dbReference type="InterPro" id="IPR006176">
    <property type="entry name" value="3-OHacyl-CoA_DH_NAD-bd"/>
</dbReference>
<accession>A0A3B1BUV7</accession>
<evidence type="ECO:0000256" key="4">
    <source>
        <dbReference type="ARBA" id="ARBA00012076"/>
    </source>
</evidence>
<keyword evidence="10" id="KW-0511">Multifunctional enzyme</keyword>
<evidence type="ECO:0000256" key="1">
    <source>
        <dbReference type="ARBA" id="ARBA00005005"/>
    </source>
</evidence>
<dbReference type="SUPFAM" id="SSF48179">
    <property type="entry name" value="6-phosphogluconate dehydrogenase C-terminal domain-like"/>
    <property type="match status" value="2"/>
</dbReference>
<dbReference type="GO" id="GO:0016509">
    <property type="term" value="F:long-chain (3S)-3-hydroxyacyl-CoA dehydrogenase (NAD+) activity"/>
    <property type="evidence" value="ECO:0007669"/>
    <property type="project" value="TreeGrafter"/>
</dbReference>
<evidence type="ECO:0000259" key="11">
    <source>
        <dbReference type="Pfam" id="PF00725"/>
    </source>
</evidence>
<dbReference type="InterPro" id="IPR006108">
    <property type="entry name" value="3HC_DH_C"/>
</dbReference>
<dbReference type="Pfam" id="PF02737">
    <property type="entry name" value="3HCDH_N"/>
    <property type="match status" value="1"/>
</dbReference>
<evidence type="ECO:0000313" key="13">
    <source>
        <dbReference type="EMBL" id="VAX15328.1"/>
    </source>
</evidence>
<dbReference type="CDD" id="cd06558">
    <property type="entry name" value="crotonase-like"/>
    <property type="match status" value="1"/>
</dbReference>
<reference evidence="13" key="1">
    <citation type="submission" date="2018-06" db="EMBL/GenBank/DDBJ databases">
        <authorList>
            <person name="Zhirakovskaya E."/>
        </authorList>
    </citation>
    <scope>NUCLEOTIDE SEQUENCE</scope>
</reference>
<evidence type="ECO:0000256" key="5">
    <source>
        <dbReference type="ARBA" id="ARBA00022832"/>
    </source>
</evidence>
<proteinExistence type="inferred from homology"/>
<dbReference type="UniPathway" id="UPA00659"/>
<dbReference type="FunFam" id="3.40.50.720:FF:000009">
    <property type="entry name" value="Fatty oxidation complex, alpha subunit"/>
    <property type="match status" value="1"/>
</dbReference>
<evidence type="ECO:0000256" key="9">
    <source>
        <dbReference type="ARBA" id="ARBA00023239"/>
    </source>
</evidence>
<dbReference type="InterPro" id="IPR029045">
    <property type="entry name" value="ClpP/crotonase-like_dom_sf"/>
</dbReference>
<comment type="pathway">
    <text evidence="1">Lipid metabolism; fatty acid beta-oxidation.</text>
</comment>
<gene>
    <name evidence="13" type="ORF">MNBD_NITROSPINAE04-1943</name>
</gene>
<dbReference type="Gene3D" id="3.40.50.720">
    <property type="entry name" value="NAD(P)-binding Rossmann-like Domain"/>
    <property type="match status" value="1"/>
</dbReference>
<dbReference type="FunFam" id="3.90.226.10:FF:000011">
    <property type="entry name" value="Fatty acid oxidation complex subunit alpha"/>
    <property type="match status" value="1"/>
</dbReference>
<dbReference type="GO" id="GO:0004300">
    <property type="term" value="F:enoyl-CoA hydratase activity"/>
    <property type="evidence" value="ECO:0007669"/>
    <property type="project" value="UniProtKB-EC"/>
</dbReference>
<evidence type="ECO:0000256" key="8">
    <source>
        <dbReference type="ARBA" id="ARBA00023098"/>
    </source>
</evidence>
<dbReference type="PANTHER" id="PTHR43612">
    <property type="entry name" value="TRIFUNCTIONAL ENZYME SUBUNIT ALPHA"/>
    <property type="match status" value="1"/>
</dbReference>
<keyword evidence="6 13" id="KW-0560">Oxidoreductase</keyword>
<evidence type="ECO:0000259" key="12">
    <source>
        <dbReference type="Pfam" id="PF02737"/>
    </source>
</evidence>
<dbReference type="AlphaFoldDB" id="A0A3B1BUV7"/>
<comment type="similarity">
    <text evidence="2">In the central section; belongs to the 3-hydroxyacyl-CoA dehydrogenase family.</text>
</comment>
<dbReference type="Pfam" id="PF00378">
    <property type="entry name" value="ECH_1"/>
    <property type="match status" value="1"/>
</dbReference>
<name>A0A3B1BUV7_9ZZZZ</name>
<dbReference type="InterPro" id="IPR050136">
    <property type="entry name" value="FA_oxidation_alpha_subunit"/>
</dbReference>
<dbReference type="SUPFAM" id="SSF52096">
    <property type="entry name" value="ClpP/crotonase"/>
    <property type="match status" value="1"/>
</dbReference>
<keyword evidence="7" id="KW-0520">NAD</keyword>
<keyword evidence="9 13" id="KW-0456">Lyase</keyword>
<dbReference type="Gene3D" id="1.10.1040.50">
    <property type="match status" value="1"/>
</dbReference>
<dbReference type="GO" id="GO:0016853">
    <property type="term" value="F:isomerase activity"/>
    <property type="evidence" value="ECO:0007669"/>
    <property type="project" value="UniProtKB-KW"/>
</dbReference>
<keyword evidence="8" id="KW-0443">Lipid metabolism</keyword>
<organism evidence="13">
    <name type="scientific">hydrothermal vent metagenome</name>
    <dbReference type="NCBI Taxonomy" id="652676"/>
    <lineage>
        <taxon>unclassified sequences</taxon>
        <taxon>metagenomes</taxon>
        <taxon>ecological metagenomes</taxon>
    </lineage>
</organism>
<dbReference type="EMBL" id="UOGA01000035">
    <property type="protein sequence ID" value="VAX15328.1"/>
    <property type="molecule type" value="Genomic_DNA"/>
</dbReference>